<dbReference type="PANTHER" id="PTHR12128:SF66">
    <property type="entry name" value="4-HYDROXY-2-OXOGLUTARATE ALDOLASE, MITOCHONDRIAL"/>
    <property type="match status" value="1"/>
</dbReference>
<gene>
    <name evidence="4" type="ORF">E1809_21460</name>
</gene>
<dbReference type="Proteomes" id="UP000295511">
    <property type="component" value="Unassembled WGS sequence"/>
</dbReference>
<proteinExistence type="inferred from homology"/>
<reference evidence="4 5" key="1">
    <citation type="submission" date="2019-03" db="EMBL/GenBank/DDBJ databases">
        <title>Whole genome sequence of Arthrobacter sp JH1-1.</title>
        <authorList>
            <person name="Trinh H.N."/>
        </authorList>
    </citation>
    <scope>NUCLEOTIDE SEQUENCE [LARGE SCALE GENOMIC DNA]</scope>
    <source>
        <strain evidence="4 5">JH1-1</strain>
    </source>
</reference>
<dbReference type="Gene3D" id="3.20.20.70">
    <property type="entry name" value="Aldolase class I"/>
    <property type="match status" value="1"/>
</dbReference>
<evidence type="ECO:0000256" key="2">
    <source>
        <dbReference type="ARBA" id="ARBA00023239"/>
    </source>
</evidence>
<evidence type="ECO:0000313" key="4">
    <source>
        <dbReference type="EMBL" id="TDF91181.1"/>
    </source>
</evidence>
<evidence type="ECO:0000256" key="1">
    <source>
        <dbReference type="ARBA" id="ARBA00007592"/>
    </source>
</evidence>
<dbReference type="InterPro" id="IPR013785">
    <property type="entry name" value="Aldolase_TIM"/>
</dbReference>
<dbReference type="SMART" id="SM01130">
    <property type="entry name" value="DHDPS"/>
    <property type="match status" value="1"/>
</dbReference>
<comment type="caution">
    <text evidence="4">The sequence shown here is derived from an EMBL/GenBank/DDBJ whole genome shotgun (WGS) entry which is preliminary data.</text>
</comment>
<protein>
    <submittedName>
        <fullName evidence="4">Dihydrodipicolinate synthase family protein</fullName>
    </submittedName>
</protein>
<sequence length="318" mass="34424">MQRKTPMALSPLSISGVIPAHLQPFTAEGRLDEANLRKHLRSLLDVPGISGMTTNAHASETATLTDDERSRQLDIVLEETNGKVPVIAGIYEDGSAKAAAAAIRAQRAGADGLLIFPSAVLDGGGYQRPEMARSHFAEIASATDLPLVAFIYPHFSALRFTVDGIMQLCSEIETIAAVKEWSNDIVIYERTWRALKSLDRDVAVLSSFSRSLFSSLCVGADGILSGHGSIVASLHVSLWEAVNKLDLAEARRVWDRIWPLAEECYKEPLLDGHNRMKNILALTGGIDEAHVRSPLQPLSDDELAGLRTAIAESGLVHA</sequence>
<keyword evidence="2 3" id="KW-0456">Lyase</keyword>
<name>A0A4R5K7U9_9MICC</name>
<comment type="similarity">
    <text evidence="1 3">Belongs to the DapA family.</text>
</comment>
<dbReference type="InterPro" id="IPR002220">
    <property type="entry name" value="DapA-like"/>
</dbReference>
<dbReference type="OrthoDB" id="8995637at2"/>
<organism evidence="4 5">
    <name type="scientific">Arthrobacter terricola</name>
    <dbReference type="NCBI Taxonomy" id="2547396"/>
    <lineage>
        <taxon>Bacteria</taxon>
        <taxon>Bacillati</taxon>
        <taxon>Actinomycetota</taxon>
        <taxon>Actinomycetes</taxon>
        <taxon>Micrococcales</taxon>
        <taxon>Micrococcaceae</taxon>
        <taxon>Arthrobacter</taxon>
    </lineage>
</organism>
<dbReference type="PIRSF" id="PIRSF001365">
    <property type="entry name" value="DHDPS"/>
    <property type="match status" value="1"/>
</dbReference>
<evidence type="ECO:0000313" key="5">
    <source>
        <dbReference type="Proteomes" id="UP000295511"/>
    </source>
</evidence>
<accession>A0A4R5K7U9</accession>
<dbReference type="GO" id="GO:0008840">
    <property type="term" value="F:4-hydroxy-tetrahydrodipicolinate synthase activity"/>
    <property type="evidence" value="ECO:0007669"/>
    <property type="project" value="TreeGrafter"/>
</dbReference>
<dbReference type="PANTHER" id="PTHR12128">
    <property type="entry name" value="DIHYDRODIPICOLINATE SYNTHASE"/>
    <property type="match status" value="1"/>
</dbReference>
<evidence type="ECO:0000256" key="3">
    <source>
        <dbReference type="PIRNR" id="PIRNR001365"/>
    </source>
</evidence>
<dbReference type="Pfam" id="PF00701">
    <property type="entry name" value="DHDPS"/>
    <property type="match status" value="1"/>
</dbReference>
<keyword evidence="5" id="KW-1185">Reference proteome</keyword>
<dbReference type="CDD" id="cd00408">
    <property type="entry name" value="DHDPS-like"/>
    <property type="match status" value="1"/>
</dbReference>
<dbReference type="EMBL" id="SMRU01000032">
    <property type="protein sequence ID" value="TDF91181.1"/>
    <property type="molecule type" value="Genomic_DNA"/>
</dbReference>
<dbReference type="SUPFAM" id="SSF51569">
    <property type="entry name" value="Aldolase"/>
    <property type="match status" value="1"/>
</dbReference>
<dbReference type="AlphaFoldDB" id="A0A4R5K7U9"/>